<dbReference type="AlphaFoldDB" id="A0AAW1SE84"/>
<comment type="caution">
    <text evidence="2">The sequence shown here is derived from an EMBL/GenBank/DDBJ whole genome shotgun (WGS) entry which is preliminary data.</text>
</comment>
<feature type="compositionally biased region" description="Pro residues" evidence="1">
    <location>
        <begin position="146"/>
        <end position="165"/>
    </location>
</feature>
<feature type="compositionally biased region" description="Polar residues" evidence="1">
    <location>
        <begin position="19"/>
        <end position="32"/>
    </location>
</feature>
<evidence type="ECO:0000256" key="1">
    <source>
        <dbReference type="SAM" id="MobiDB-lite"/>
    </source>
</evidence>
<gene>
    <name evidence="2" type="ORF">WJX81_000508</name>
</gene>
<accession>A0AAW1SE84</accession>
<name>A0AAW1SE84_9CHLO</name>
<sequence length="347" mass="38375">MSKGMQAEGFRRQPRVDLSAQSAQATTSGTHVQDSEEQMPLLYWLGWAIFQKTRGTARVDLMRPTFPAPGSNLLRTSSDAARWGEHGSRPRRRTGSVRGYDVGGNPIAGFLPGHQTGARVKVMRHVHFGEPSPRKRREALECAPEDAPPSRPAGAPPAFSAPPAPGDRRQGAPEPAQEGEPDVGTALRQVQDKLGGSLAAPERPLFDFGVGLNAEFDTAELSLVARLKVKDWFSIKLLPRPMVKVQKRWRLGDTPVSLRLRYECPLEEVGRFYESPARLLLRMEHCAGRSVHLTPSGLDFDEQRVQLGFGTSIRAAASAEFPRQFPVPEGEQLLAFRIHRLGLKARW</sequence>
<protein>
    <submittedName>
        <fullName evidence="2">Uncharacterized protein</fullName>
    </submittedName>
</protein>
<reference evidence="2 3" key="1">
    <citation type="journal article" date="2024" name="Nat. Commun.">
        <title>Phylogenomics reveals the evolutionary origins of lichenization in chlorophyte algae.</title>
        <authorList>
            <person name="Puginier C."/>
            <person name="Libourel C."/>
            <person name="Otte J."/>
            <person name="Skaloud P."/>
            <person name="Haon M."/>
            <person name="Grisel S."/>
            <person name="Petersen M."/>
            <person name="Berrin J.G."/>
            <person name="Delaux P.M."/>
            <person name="Dal Grande F."/>
            <person name="Keller J."/>
        </authorList>
    </citation>
    <scope>NUCLEOTIDE SEQUENCE [LARGE SCALE GENOMIC DNA]</scope>
    <source>
        <strain evidence="2 3">SAG 245.80</strain>
    </source>
</reference>
<feature type="region of interest" description="Disordered" evidence="1">
    <location>
        <begin position="70"/>
        <end position="100"/>
    </location>
</feature>
<dbReference type="EMBL" id="JALJOU010000004">
    <property type="protein sequence ID" value="KAK9843958.1"/>
    <property type="molecule type" value="Genomic_DNA"/>
</dbReference>
<evidence type="ECO:0000313" key="2">
    <source>
        <dbReference type="EMBL" id="KAK9843958.1"/>
    </source>
</evidence>
<evidence type="ECO:0000313" key="3">
    <source>
        <dbReference type="Proteomes" id="UP001445335"/>
    </source>
</evidence>
<dbReference type="Proteomes" id="UP001445335">
    <property type="component" value="Unassembled WGS sequence"/>
</dbReference>
<keyword evidence="3" id="KW-1185">Reference proteome</keyword>
<proteinExistence type="predicted"/>
<feature type="region of interest" description="Disordered" evidence="1">
    <location>
        <begin position="128"/>
        <end position="183"/>
    </location>
</feature>
<organism evidence="2 3">
    <name type="scientific">Elliptochloris bilobata</name>
    <dbReference type="NCBI Taxonomy" id="381761"/>
    <lineage>
        <taxon>Eukaryota</taxon>
        <taxon>Viridiplantae</taxon>
        <taxon>Chlorophyta</taxon>
        <taxon>core chlorophytes</taxon>
        <taxon>Trebouxiophyceae</taxon>
        <taxon>Trebouxiophyceae incertae sedis</taxon>
        <taxon>Elliptochloris clade</taxon>
        <taxon>Elliptochloris</taxon>
    </lineage>
</organism>
<feature type="region of interest" description="Disordered" evidence="1">
    <location>
        <begin position="1"/>
        <end position="33"/>
    </location>
</feature>